<dbReference type="EMBL" id="LT598478">
    <property type="protein sequence ID" value="SCU80994.1"/>
    <property type="molecule type" value="Genomic_DNA"/>
</dbReference>
<keyword evidence="4 9" id="KW-0547">Nucleotide-binding</keyword>
<dbReference type="GO" id="GO:0032889">
    <property type="term" value="P:regulation of vacuole fusion, non-autophagic"/>
    <property type="evidence" value="ECO:0007669"/>
    <property type="project" value="TreeGrafter"/>
</dbReference>
<dbReference type="GO" id="GO:0004674">
    <property type="term" value="F:protein serine/threonine kinase activity"/>
    <property type="evidence" value="ECO:0007669"/>
    <property type="project" value="UniProtKB-KW"/>
</dbReference>
<dbReference type="AlphaFoldDB" id="A0A1G4IVB8"/>
<dbReference type="Proteomes" id="UP000191144">
    <property type="component" value="Chromosome B"/>
</dbReference>
<keyword evidence="5" id="KW-0418">Kinase</keyword>
<feature type="domain" description="Protein kinase" evidence="11">
    <location>
        <begin position="25"/>
        <end position="343"/>
    </location>
</feature>
<evidence type="ECO:0000256" key="1">
    <source>
        <dbReference type="ARBA" id="ARBA00012513"/>
    </source>
</evidence>
<dbReference type="GO" id="GO:0006624">
    <property type="term" value="P:vacuolar protein processing"/>
    <property type="evidence" value="ECO:0007669"/>
    <property type="project" value="TreeGrafter"/>
</dbReference>
<evidence type="ECO:0000256" key="2">
    <source>
        <dbReference type="ARBA" id="ARBA00022527"/>
    </source>
</evidence>
<evidence type="ECO:0000256" key="9">
    <source>
        <dbReference type="PROSITE-ProRule" id="PRU10141"/>
    </source>
</evidence>
<protein>
    <recommendedName>
        <fullName evidence="1">non-specific serine/threonine protein kinase</fullName>
        <ecNumber evidence="1">2.7.11.1</ecNumber>
    </recommendedName>
</protein>
<sequence>MSILARLCCCAAFQPSIVVVNGQKYKLQRLLGEGGSSFVYLVETPGNELLALKKTRCPFGSIGSISPAMKEVNNYKRFQSPYIVQLVDFQVCQEKDGSKTVYILLPYFSKGSLQDEINRHLLNCTEMPELDIVRLSVGMARGLLCIHEANVNDDADVTYSIVSAPYYEDASLLNDLELDTFGESQQSYAHRDLKPANVMVSPEGMPIISDLGSCTRALVEISSRQALLQLQEWRSEHCTSAFTAPEIVDVQLKSVITEKCDIWSLGCTIYAMCFGISPFEREEQISGASITYAITTGKYTTPPGTNRSPKLIDIIHKCLKVDPTERPSSGELLTLLMDLQGELVS</sequence>
<dbReference type="PROSITE" id="PS00108">
    <property type="entry name" value="PROTEIN_KINASE_ST"/>
    <property type="match status" value="1"/>
</dbReference>
<dbReference type="PANTHER" id="PTHR45998">
    <property type="entry name" value="SERINE/THREONINE-PROTEIN KINASE 16"/>
    <property type="match status" value="1"/>
</dbReference>
<comment type="similarity">
    <text evidence="10">Belongs to the protein kinase superfamily.</text>
</comment>
<proteinExistence type="inferred from homology"/>
<keyword evidence="3" id="KW-0808">Transferase</keyword>
<dbReference type="PROSITE" id="PS50011">
    <property type="entry name" value="PROTEIN_KINASE_DOM"/>
    <property type="match status" value="1"/>
</dbReference>
<dbReference type="OrthoDB" id="248923at2759"/>
<dbReference type="InterPro" id="IPR011009">
    <property type="entry name" value="Kinase-like_dom_sf"/>
</dbReference>
<evidence type="ECO:0000313" key="12">
    <source>
        <dbReference type="EMBL" id="SCU80994.1"/>
    </source>
</evidence>
<dbReference type="InterPro" id="IPR000719">
    <property type="entry name" value="Prot_kinase_dom"/>
</dbReference>
<evidence type="ECO:0000256" key="3">
    <source>
        <dbReference type="ARBA" id="ARBA00022679"/>
    </source>
</evidence>
<dbReference type="PANTHER" id="PTHR45998:SF2">
    <property type="entry name" value="SERINE_THREONINE-PROTEIN KINASE 16"/>
    <property type="match status" value="1"/>
</dbReference>
<dbReference type="GO" id="GO:0005773">
    <property type="term" value="C:vacuole"/>
    <property type="evidence" value="ECO:0007669"/>
    <property type="project" value="GOC"/>
</dbReference>
<keyword evidence="13" id="KW-1185">Reference proteome</keyword>
<comment type="catalytic activity">
    <reaction evidence="8">
        <text>L-seryl-[protein] + ATP = O-phospho-L-seryl-[protein] + ADP + H(+)</text>
        <dbReference type="Rhea" id="RHEA:17989"/>
        <dbReference type="Rhea" id="RHEA-COMP:9863"/>
        <dbReference type="Rhea" id="RHEA-COMP:11604"/>
        <dbReference type="ChEBI" id="CHEBI:15378"/>
        <dbReference type="ChEBI" id="CHEBI:29999"/>
        <dbReference type="ChEBI" id="CHEBI:30616"/>
        <dbReference type="ChEBI" id="CHEBI:83421"/>
        <dbReference type="ChEBI" id="CHEBI:456216"/>
        <dbReference type="EC" id="2.7.11.1"/>
    </reaction>
</comment>
<dbReference type="InterPro" id="IPR008271">
    <property type="entry name" value="Ser/Thr_kinase_AS"/>
</dbReference>
<organism evidence="12 13">
    <name type="scientific">Lachancea meyersii CBS 8951</name>
    <dbReference type="NCBI Taxonomy" id="1266667"/>
    <lineage>
        <taxon>Eukaryota</taxon>
        <taxon>Fungi</taxon>
        <taxon>Dikarya</taxon>
        <taxon>Ascomycota</taxon>
        <taxon>Saccharomycotina</taxon>
        <taxon>Saccharomycetes</taxon>
        <taxon>Saccharomycetales</taxon>
        <taxon>Saccharomycetaceae</taxon>
        <taxon>Lachancea</taxon>
    </lineage>
</organism>
<reference evidence="13" key="1">
    <citation type="submission" date="2016-03" db="EMBL/GenBank/DDBJ databases">
        <authorList>
            <person name="Devillers Hugo."/>
        </authorList>
    </citation>
    <scope>NUCLEOTIDE SEQUENCE [LARGE SCALE GENOMIC DNA]</scope>
</reference>
<dbReference type="SUPFAM" id="SSF56112">
    <property type="entry name" value="Protein kinase-like (PK-like)"/>
    <property type="match status" value="1"/>
</dbReference>
<dbReference type="PROSITE" id="PS00107">
    <property type="entry name" value="PROTEIN_KINASE_ATP"/>
    <property type="match status" value="1"/>
</dbReference>
<evidence type="ECO:0000256" key="6">
    <source>
        <dbReference type="ARBA" id="ARBA00022840"/>
    </source>
</evidence>
<evidence type="ECO:0000256" key="8">
    <source>
        <dbReference type="ARBA" id="ARBA00048679"/>
    </source>
</evidence>
<evidence type="ECO:0000256" key="7">
    <source>
        <dbReference type="ARBA" id="ARBA00047899"/>
    </source>
</evidence>
<evidence type="ECO:0000256" key="4">
    <source>
        <dbReference type="ARBA" id="ARBA00022741"/>
    </source>
</evidence>
<dbReference type="Pfam" id="PF00069">
    <property type="entry name" value="Pkinase"/>
    <property type="match status" value="2"/>
</dbReference>
<evidence type="ECO:0000256" key="5">
    <source>
        <dbReference type="ARBA" id="ARBA00022777"/>
    </source>
</evidence>
<comment type="catalytic activity">
    <reaction evidence="7">
        <text>L-threonyl-[protein] + ATP = O-phospho-L-threonyl-[protein] + ADP + H(+)</text>
        <dbReference type="Rhea" id="RHEA:46608"/>
        <dbReference type="Rhea" id="RHEA-COMP:11060"/>
        <dbReference type="Rhea" id="RHEA-COMP:11605"/>
        <dbReference type="ChEBI" id="CHEBI:15378"/>
        <dbReference type="ChEBI" id="CHEBI:30013"/>
        <dbReference type="ChEBI" id="CHEBI:30616"/>
        <dbReference type="ChEBI" id="CHEBI:61977"/>
        <dbReference type="ChEBI" id="CHEBI:456216"/>
        <dbReference type="EC" id="2.7.11.1"/>
    </reaction>
</comment>
<accession>A0A1G4IVB8</accession>
<dbReference type="GO" id="GO:0005524">
    <property type="term" value="F:ATP binding"/>
    <property type="evidence" value="ECO:0007669"/>
    <property type="project" value="UniProtKB-UniRule"/>
</dbReference>
<dbReference type="SMART" id="SM00220">
    <property type="entry name" value="S_TKc"/>
    <property type="match status" value="1"/>
</dbReference>
<feature type="binding site" evidence="9">
    <location>
        <position position="53"/>
    </location>
    <ligand>
        <name>ATP</name>
        <dbReference type="ChEBI" id="CHEBI:30616"/>
    </ligand>
</feature>
<evidence type="ECO:0000259" key="11">
    <source>
        <dbReference type="PROSITE" id="PS50011"/>
    </source>
</evidence>
<gene>
    <name evidence="12" type="ORF">LAME_0B05270G</name>
</gene>
<dbReference type="GO" id="GO:0005794">
    <property type="term" value="C:Golgi apparatus"/>
    <property type="evidence" value="ECO:0007669"/>
    <property type="project" value="TreeGrafter"/>
</dbReference>
<evidence type="ECO:0000313" key="13">
    <source>
        <dbReference type="Proteomes" id="UP000191144"/>
    </source>
</evidence>
<dbReference type="InterPro" id="IPR052239">
    <property type="entry name" value="Ser/Thr-specific_kinases"/>
</dbReference>
<evidence type="ECO:0000256" key="10">
    <source>
        <dbReference type="RuleBase" id="RU000304"/>
    </source>
</evidence>
<dbReference type="EC" id="2.7.11.1" evidence="1"/>
<keyword evidence="2 10" id="KW-0723">Serine/threonine-protein kinase</keyword>
<dbReference type="InterPro" id="IPR017441">
    <property type="entry name" value="Protein_kinase_ATP_BS"/>
</dbReference>
<dbReference type="Gene3D" id="1.10.510.10">
    <property type="entry name" value="Transferase(Phosphotransferase) domain 1"/>
    <property type="match status" value="2"/>
</dbReference>
<name>A0A1G4IVB8_9SACH</name>
<keyword evidence="6 9" id="KW-0067">ATP-binding</keyword>